<dbReference type="InterPro" id="IPR052708">
    <property type="entry name" value="PxpC"/>
</dbReference>
<keyword evidence="6" id="KW-1185">Reference proteome</keyword>
<dbReference type="RefSeq" id="WP_344870377.1">
    <property type="nucleotide sequence ID" value="NZ_BAABAL010000002.1"/>
</dbReference>
<dbReference type="PANTHER" id="PTHR43309">
    <property type="entry name" value="5-OXOPROLINASE SUBUNIT C"/>
    <property type="match status" value="1"/>
</dbReference>
<dbReference type="Pfam" id="PF02626">
    <property type="entry name" value="CT_A_B"/>
    <property type="match status" value="1"/>
</dbReference>
<dbReference type="NCBIfam" id="TIGR00724">
    <property type="entry name" value="urea_amlyse_rel"/>
    <property type="match status" value="1"/>
</dbReference>
<name>A0ABP7QQB7_9PSEU</name>
<evidence type="ECO:0000313" key="6">
    <source>
        <dbReference type="Proteomes" id="UP001501747"/>
    </source>
</evidence>
<dbReference type="EMBL" id="BAABAL010000002">
    <property type="protein sequence ID" value="GAA3986325.1"/>
    <property type="molecule type" value="Genomic_DNA"/>
</dbReference>
<keyword evidence="2" id="KW-0378">Hydrolase</keyword>
<evidence type="ECO:0000256" key="2">
    <source>
        <dbReference type="ARBA" id="ARBA00022801"/>
    </source>
</evidence>
<organism evidence="5 6">
    <name type="scientific">Allokutzneria multivorans</name>
    <dbReference type="NCBI Taxonomy" id="1142134"/>
    <lineage>
        <taxon>Bacteria</taxon>
        <taxon>Bacillati</taxon>
        <taxon>Actinomycetota</taxon>
        <taxon>Actinomycetes</taxon>
        <taxon>Pseudonocardiales</taxon>
        <taxon>Pseudonocardiaceae</taxon>
        <taxon>Allokutzneria</taxon>
    </lineage>
</organism>
<sequence length="285" mass="29459">MITIVDPGPQALVQDMGRPGLAKLGVGRSGAADRRSLALANRLVGNPETLAGVEITFGGLVARFAEPALVAVTGAPCPVTVGARAAGVYAPIHVRAGEEIKLGRPSAGLRSYLAVRGGVDVPPVLGSRATDLLSGLGPAPLAAGAVLPVGVSTEDYPAVDLAPQAPYPAEPELRVLPGPRADWFTDDALEALCGEAYEVSPSSNRIGVRLSGPVLRRREPERELPPEAMVLGALQVPPSGQPILFLADHPVTGGYPVIGVVEPQDLHLAAQLRPGQRIRFRAAAP</sequence>
<keyword evidence="3" id="KW-0067">ATP-binding</keyword>
<reference evidence="6" key="1">
    <citation type="journal article" date="2019" name="Int. J. Syst. Evol. Microbiol.">
        <title>The Global Catalogue of Microorganisms (GCM) 10K type strain sequencing project: providing services to taxonomists for standard genome sequencing and annotation.</title>
        <authorList>
            <consortium name="The Broad Institute Genomics Platform"/>
            <consortium name="The Broad Institute Genome Sequencing Center for Infectious Disease"/>
            <person name="Wu L."/>
            <person name="Ma J."/>
        </authorList>
    </citation>
    <scope>NUCLEOTIDE SEQUENCE [LARGE SCALE GENOMIC DNA]</scope>
    <source>
        <strain evidence="6">JCM 17342</strain>
    </source>
</reference>
<dbReference type="SUPFAM" id="SSF50891">
    <property type="entry name" value="Cyclophilin-like"/>
    <property type="match status" value="1"/>
</dbReference>
<accession>A0ABP7QQB7</accession>
<gene>
    <name evidence="5" type="ORF">GCM10022247_00860</name>
</gene>
<dbReference type="SMART" id="SM00797">
    <property type="entry name" value="AHS2"/>
    <property type="match status" value="1"/>
</dbReference>
<evidence type="ECO:0000259" key="4">
    <source>
        <dbReference type="SMART" id="SM00797"/>
    </source>
</evidence>
<evidence type="ECO:0000256" key="1">
    <source>
        <dbReference type="ARBA" id="ARBA00022741"/>
    </source>
</evidence>
<dbReference type="Proteomes" id="UP001501747">
    <property type="component" value="Unassembled WGS sequence"/>
</dbReference>
<proteinExistence type="predicted"/>
<dbReference type="PANTHER" id="PTHR43309:SF3">
    <property type="entry name" value="5-OXOPROLINASE SUBUNIT C"/>
    <property type="match status" value="1"/>
</dbReference>
<protein>
    <submittedName>
        <fullName evidence="5">Biotin-dependent carboxyltransferase family protein</fullName>
    </submittedName>
</protein>
<comment type="caution">
    <text evidence="5">The sequence shown here is derived from an EMBL/GenBank/DDBJ whole genome shotgun (WGS) entry which is preliminary data.</text>
</comment>
<evidence type="ECO:0000256" key="3">
    <source>
        <dbReference type="ARBA" id="ARBA00022840"/>
    </source>
</evidence>
<dbReference type="Gene3D" id="2.40.100.10">
    <property type="entry name" value="Cyclophilin-like"/>
    <property type="match status" value="1"/>
</dbReference>
<evidence type="ECO:0000313" key="5">
    <source>
        <dbReference type="EMBL" id="GAA3986325.1"/>
    </source>
</evidence>
<feature type="domain" description="Carboxyltransferase" evidence="4">
    <location>
        <begin position="23"/>
        <end position="284"/>
    </location>
</feature>
<keyword evidence="1" id="KW-0547">Nucleotide-binding</keyword>
<dbReference type="InterPro" id="IPR029000">
    <property type="entry name" value="Cyclophilin-like_dom_sf"/>
</dbReference>
<dbReference type="InterPro" id="IPR003778">
    <property type="entry name" value="CT_A_B"/>
</dbReference>